<accession>A0A1Y2N4J0</accession>
<dbReference type="STRING" id="2074.BG845_01310"/>
<comment type="caution">
    <text evidence="3">The sequence shown here is derived from an EMBL/GenBank/DDBJ whole genome shotgun (WGS) entry which is preliminary data.</text>
</comment>
<proteinExistence type="predicted"/>
<organism evidence="3 4">
    <name type="scientific">Pseudonocardia autotrophica</name>
    <name type="common">Amycolata autotrophica</name>
    <name type="synonym">Nocardia autotrophica</name>
    <dbReference type="NCBI Taxonomy" id="2074"/>
    <lineage>
        <taxon>Bacteria</taxon>
        <taxon>Bacillati</taxon>
        <taxon>Actinomycetota</taxon>
        <taxon>Actinomycetes</taxon>
        <taxon>Pseudonocardiales</taxon>
        <taxon>Pseudonocardiaceae</taxon>
        <taxon>Pseudonocardia</taxon>
    </lineage>
</organism>
<evidence type="ECO:0000256" key="2">
    <source>
        <dbReference type="SAM" id="Phobius"/>
    </source>
</evidence>
<sequence>MVTLSEPSATQRAAQLRQVTPALVVVLVTVALCVGHLAGIRAVQRDVPDAHSTVATVLAVTAAPQAGGPFRSTVRAHWTGPDGRAHTGPLVLGGRPAPGETRTIWTDREGAPRPTPTEGNGTAVTAAALVLLSGGGLLLRARLIASRRAGREIGGEWAALEPGWSGRGSTP</sequence>
<keyword evidence="4" id="KW-1185">Reference proteome</keyword>
<keyword evidence="2" id="KW-0812">Transmembrane</keyword>
<evidence type="ECO:0000313" key="4">
    <source>
        <dbReference type="Proteomes" id="UP000194360"/>
    </source>
</evidence>
<gene>
    <name evidence="3" type="ORF">BG845_01310</name>
</gene>
<feature type="transmembrane region" description="Helical" evidence="2">
    <location>
        <begin position="21"/>
        <end position="43"/>
    </location>
</feature>
<name>A0A1Y2N4J0_PSEAH</name>
<keyword evidence="2" id="KW-0472">Membrane</keyword>
<evidence type="ECO:0000313" key="3">
    <source>
        <dbReference type="EMBL" id="OSY42390.1"/>
    </source>
</evidence>
<protein>
    <submittedName>
        <fullName evidence="3">Uncharacterized protein</fullName>
    </submittedName>
</protein>
<feature type="transmembrane region" description="Helical" evidence="2">
    <location>
        <begin position="122"/>
        <end position="141"/>
    </location>
</feature>
<dbReference type="AlphaFoldDB" id="A0A1Y2N4J0"/>
<dbReference type="EMBL" id="MIGB01000005">
    <property type="protein sequence ID" value="OSY42390.1"/>
    <property type="molecule type" value="Genomic_DNA"/>
</dbReference>
<keyword evidence="2" id="KW-1133">Transmembrane helix</keyword>
<evidence type="ECO:0000256" key="1">
    <source>
        <dbReference type="SAM" id="MobiDB-lite"/>
    </source>
</evidence>
<dbReference type="Proteomes" id="UP000194360">
    <property type="component" value="Unassembled WGS sequence"/>
</dbReference>
<feature type="region of interest" description="Disordered" evidence="1">
    <location>
        <begin position="79"/>
        <end position="120"/>
    </location>
</feature>
<reference evidence="3 4" key="1">
    <citation type="submission" date="2016-09" db="EMBL/GenBank/DDBJ databases">
        <title>Pseudonocardia autotrophica DSM535, a candidate organism with high potential of specific P450 cytochromes.</title>
        <authorList>
            <person name="Grumaz C."/>
            <person name="Vainshtein Y."/>
            <person name="Kirstahler P."/>
            <person name="Sohn K."/>
        </authorList>
    </citation>
    <scope>NUCLEOTIDE SEQUENCE [LARGE SCALE GENOMIC DNA]</scope>
    <source>
        <strain evidence="3 4">DSM 535</strain>
    </source>
</reference>